<evidence type="ECO:0000313" key="2">
    <source>
        <dbReference type="Proteomes" id="UP000544122"/>
    </source>
</evidence>
<accession>A0A7Y4H0A5</accession>
<dbReference type="AlphaFoldDB" id="A0A7Y4H0A5"/>
<dbReference type="RefSeq" id="WP_171583745.1">
    <property type="nucleotide sequence ID" value="NZ_JAAVLX010000019.1"/>
</dbReference>
<dbReference type="SUPFAM" id="SSF54637">
    <property type="entry name" value="Thioesterase/thiol ester dehydrase-isomerase"/>
    <property type="match status" value="1"/>
</dbReference>
<keyword evidence="2" id="KW-1185">Reference proteome</keyword>
<evidence type="ECO:0000313" key="1">
    <source>
        <dbReference type="EMBL" id="NOJ44562.1"/>
    </source>
</evidence>
<dbReference type="Pfam" id="PF13279">
    <property type="entry name" value="4HBT_2"/>
    <property type="match status" value="1"/>
</dbReference>
<name>A0A7Y4H0A5_9BRAD</name>
<reference evidence="1 2" key="1">
    <citation type="submission" date="2020-03" db="EMBL/GenBank/DDBJ databases">
        <title>Bradyrhizobium diversity isolated from nodules of Indigofera sp.</title>
        <authorList>
            <person name="Klepa M."/>
            <person name="Helene L."/>
            <person name="Hungria M."/>
        </authorList>
    </citation>
    <scope>NUCLEOTIDE SEQUENCE [LARGE SCALE GENOMIC DNA]</scope>
    <source>
        <strain evidence="1 2">WSM 1791</strain>
    </source>
</reference>
<dbReference type="Gene3D" id="3.10.129.10">
    <property type="entry name" value="Hotdog Thioesterase"/>
    <property type="match status" value="1"/>
</dbReference>
<proteinExistence type="predicted"/>
<dbReference type="EMBL" id="JAAVLX010000019">
    <property type="protein sequence ID" value="NOJ44562.1"/>
    <property type="molecule type" value="Genomic_DNA"/>
</dbReference>
<organism evidence="1 2">
    <name type="scientific">Bradyrhizobium australiense</name>
    <dbReference type="NCBI Taxonomy" id="2721161"/>
    <lineage>
        <taxon>Bacteria</taxon>
        <taxon>Pseudomonadati</taxon>
        <taxon>Pseudomonadota</taxon>
        <taxon>Alphaproteobacteria</taxon>
        <taxon>Hyphomicrobiales</taxon>
        <taxon>Nitrobacteraceae</taxon>
        <taxon>Bradyrhizobium</taxon>
    </lineage>
</organism>
<comment type="caution">
    <text evidence="1">The sequence shown here is derived from an EMBL/GenBank/DDBJ whole genome shotgun (WGS) entry which is preliminary data.</text>
</comment>
<sequence>MATSPKAATSISSERPLLRYIGLDGEYLSNSGSYRTVETHLFHLRALHACDRVQVLTQALGADDTRLHLFHVLTCERDDGAVATGEQILFTMPTVDAADPRRKAYAARAAASITVAFLT</sequence>
<dbReference type="InterPro" id="IPR029069">
    <property type="entry name" value="HotDog_dom_sf"/>
</dbReference>
<protein>
    <submittedName>
        <fullName evidence="1">Uncharacterized protein</fullName>
    </submittedName>
</protein>
<gene>
    <name evidence="1" type="ORF">HCN58_34420</name>
</gene>
<dbReference type="Proteomes" id="UP000544122">
    <property type="component" value="Unassembled WGS sequence"/>
</dbReference>